<dbReference type="PATRIC" id="fig|634498.28.peg.290"/>
<dbReference type="HOGENOM" id="CLU_567129_0_0_2"/>
<dbReference type="AlphaFoldDB" id="D3DZW3"/>
<feature type="compositionally biased region" description="Basic and acidic residues" evidence="1">
    <location>
        <begin position="513"/>
        <end position="524"/>
    </location>
</feature>
<dbReference type="EMBL" id="CP001719">
    <property type="protein sequence ID" value="ADC46139.1"/>
    <property type="molecule type" value="Genomic_DNA"/>
</dbReference>
<dbReference type="STRING" id="634498.mru_0287"/>
<dbReference type="KEGG" id="mru:mru_0287"/>
<keyword evidence="3" id="KW-1185">Reference proteome</keyword>
<evidence type="ECO:0000313" key="2">
    <source>
        <dbReference type="EMBL" id="ADC46139.1"/>
    </source>
</evidence>
<reference evidence="2 3" key="1">
    <citation type="journal article" date="2010" name="PLoS ONE">
        <title>The genome sequence of the rumen methanogen Methanobrevibacter ruminantium reveals new possibilities for controlling ruminant methane emissions.</title>
        <authorList>
            <person name="Leahy S.C."/>
            <person name="Kelly W.J."/>
            <person name="Altermann E."/>
            <person name="Ronimus R.S."/>
            <person name="Yeoman C.J."/>
            <person name="Pacheco D.M."/>
            <person name="Li D."/>
            <person name="Kong Z."/>
            <person name="McTavish S."/>
            <person name="Sang C."/>
            <person name="Lambie S.C."/>
            <person name="Janssen P.H."/>
            <person name="Dey D."/>
            <person name="Attwood G.T."/>
        </authorList>
    </citation>
    <scope>NUCLEOTIDE SEQUENCE [LARGE SCALE GENOMIC DNA]</scope>
    <source>
        <strain evidence="3">ATCC 35063 / DSM 1093 / JCM 13430 / OCM 146 / M1</strain>
    </source>
</reference>
<evidence type="ECO:0000256" key="1">
    <source>
        <dbReference type="SAM" id="MobiDB-lite"/>
    </source>
</evidence>
<sequence>MSKNAKADAFVVTTEDGSYDIVDADVLERYAIKSESDETGSKQLKTDGWEYDDTLLEPLYDPLQLCELLEINTYHENCVDVVARDSAGIGYDIVPVTGEKEKELNKPKLTNFLENIEPNINELLYQMNYDRRATGYGALELIRKDKSKSEPVNLSHISSYTLRRTSDGKRVKQRVGTKTVWFVIYGKNYDKEGNLCDVHSETGEFHPYNSLSKEERANELLWTMEYTTKSKYYGLPKIVGAIPAIYSDISRSKYNTSFFKNYGMPSFAVLVSGDFVDYGQEEFLEDGTKNPEYDVTKTLKWKISQQLKQAIKNPHSAVTILVPSEGEEGNVEIELKPLSVETKEASFRLFRQDNRDEVIHAHRVPPYKVGINETGSLGGSNIEGATINYKNDVVLPIRFNDEFLINQVIKNDFKIKDWRFKITEHDTRDYTTDIAIIKELFLMASITPRQIIENIGERFGLTASDNPFLDEYYLNNVPLENVWNGGDVPMEAETVLDSLENDLMKDAGVMDEQLREKRQTRDDGAQGASFKEADSEYQERIQKAFDTRRAVQ</sequence>
<proteinExistence type="predicted"/>
<evidence type="ECO:0000313" key="3">
    <source>
        <dbReference type="Proteomes" id="UP000008680"/>
    </source>
</evidence>
<feature type="region of interest" description="Disordered" evidence="1">
    <location>
        <begin position="513"/>
        <end position="552"/>
    </location>
</feature>
<dbReference type="Pfam" id="PF04860">
    <property type="entry name" value="Phage_portal"/>
    <property type="match status" value="1"/>
</dbReference>
<dbReference type="InterPro" id="IPR006944">
    <property type="entry name" value="Phage/GTA_portal"/>
</dbReference>
<dbReference type="GeneID" id="68611056"/>
<dbReference type="Proteomes" id="UP000008680">
    <property type="component" value="Chromosome"/>
</dbReference>
<dbReference type="RefSeq" id="WP_012955095.1">
    <property type="nucleotide sequence ID" value="NC_013790.1"/>
</dbReference>
<protein>
    <submittedName>
        <fullName evidence="2">Phage portal protein</fullName>
    </submittedName>
</protein>
<name>D3DZW3_METRM</name>
<dbReference type="eggNOG" id="arCOG11199">
    <property type="taxonomic scope" value="Archaea"/>
</dbReference>
<gene>
    <name evidence="2" type="ordered locus">mru_0287</name>
</gene>
<organism evidence="2 3">
    <name type="scientific">Methanobrevibacter ruminantium (strain ATCC 35063 / DSM 1093 / JCM 13430 / OCM 146 / M1)</name>
    <name type="common">Methanobacterium ruminantium</name>
    <dbReference type="NCBI Taxonomy" id="634498"/>
    <lineage>
        <taxon>Archaea</taxon>
        <taxon>Methanobacteriati</taxon>
        <taxon>Methanobacteriota</taxon>
        <taxon>Methanomada group</taxon>
        <taxon>Methanobacteria</taxon>
        <taxon>Methanobacteriales</taxon>
        <taxon>Methanobacteriaceae</taxon>
        <taxon>Methanobrevibacter</taxon>
    </lineage>
</organism>
<feature type="compositionally biased region" description="Basic and acidic residues" evidence="1">
    <location>
        <begin position="531"/>
        <end position="552"/>
    </location>
</feature>
<accession>D3DZW3</accession>